<dbReference type="EMBL" id="PZQS01000003">
    <property type="protein sequence ID" value="PVD33829.1"/>
    <property type="molecule type" value="Genomic_DNA"/>
</dbReference>
<keyword evidence="6 8" id="KW-0408">Iron</keyword>
<dbReference type="PANTHER" id="PTHR24279:SF120">
    <property type="entry name" value="CYTOCHROME P450"/>
    <property type="match status" value="1"/>
</dbReference>
<proteinExistence type="inferred from homology"/>
<comment type="caution">
    <text evidence="10">The sequence shown here is derived from an EMBL/GenBank/DDBJ whole genome shotgun (WGS) entry which is preliminary data.</text>
</comment>
<evidence type="ECO:0000256" key="4">
    <source>
        <dbReference type="ARBA" id="ARBA00022723"/>
    </source>
</evidence>
<evidence type="ECO:0008006" key="12">
    <source>
        <dbReference type="Google" id="ProtNLM"/>
    </source>
</evidence>
<evidence type="ECO:0000256" key="7">
    <source>
        <dbReference type="ARBA" id="ARBA00023033"/>
    </source>
</evidence>
<protein>
    <recommendedName>
        <fullName evidence="12">Cytochrome P450</fullName>
    </recommendedName>
</protein>
<dbReference type="SUPFAM" id="SSF48264">
    <property type="entry name" value="Cytochrome P450"/>
    <property type="match status" value="1"/>
</dbReference>
<evidence type="ECO:0000256" key="5">
    <source>
        <dbReference type="ARBA" id="ARBA00023002"/>
    </source>
</evidence>
<dbReference type="Proteomes" id="UP000245119">
    <property type="component" value="Linkage Group LG3"/>
</dbReference>
<dbReference type="InterPro" id="IPR050479">
    <property type="entry name" value="CYP11_CYP27_families"/>
</dbReference>
<gene>
    <name evidence="10" type="ORF">C0Q70_05090</name>
</gene>
<feature type="binding site" description="axial binding residue" evidence="8">
    <location>
        <position position="129"/>
    </location>
    <ligand>
        <name>heme</name>
        <dbReference type="ChEBI" id="CHEBI:30413"/>
    </ligand>
    <ligandPart>
        <name>Fe</name>
        <dbReference type="ChEBI" id="CHEBI:18248"/>
    </ligandPart>
</feature>
<dbReference type="PRINTS" id="PR00463">
    <property type="entry name" value="EP450I"/>
</dbReference>
<keyword evidence="4 8" id="KW-0479">Metal-binding</keyword>
<accession>A0A2T7PK69</accession>
<dbReference type="Pfam" id="PF00067">
    <property type="entry name" value="p450"/>
    <property type="match status" value="1"/>
</dbReference>
<dbReference type="STRING" id="400727.A0A2T7PK69"/>
<evidence type="ECO:0000256" key="8">
    <source>
        <dbReference type="PIRSR" id="PIRSR602401-1"/>
    </source>
</evidence>
<dbReference type="GO" id="GO:0020037">
    <property type="term" value="F:heme binding"/>
    <property type="evidence" value="ECO:0007669"/>
    <property type="project" value="InterPro"/>
</dbReference>
<dbReference type="OrthoDB" id="3945418at2759"/>
<keyword evidence="11" id="KW-1185">Reference proteome</keyword>
<comment type="similarity">
    <text evidence="2 9">Belongs to the cytochrome P450 family.</text>
</comment>
<evidence type="ECO:0000256" key="1">
    <source>
        <dbReference type="ARBA" id="ARBA00001971"/>
    </source>
</evidence>
<dbReference type="PANTHER" id="PTHR24279">
    <property type="entry name" value="CYTOCHROME P450"/>
    <property type="match status" value="1"/>
</dbReference>
<evidence type="ECO:0000256" key="2">
    <source>
        <dbReference type="ARBA" id="ARBA00010617"/>
    </source>
</evidence>
<dbReference type="InterPro" id="IPR036396">
    <property type="entry name" value="Cyt_P450_sf"/>
</dbReference>
<dbReference type="GO" id="GO:0016705">
    <property type="term" value="F:oxidoreductase activity, acting on paired donors, with incorporation or reduction of molecular oxygen"/>
    <property type="evidence" value="ECO:0007669"/>
    <property type="project" value="InterPro"/>
</dbReference>
<dbReference type="GO" id="GO:0004497">
    <property type="term" value="F:monooxygenase activity"/>
    <property type="evidence" value="ECO:0007669"/>
    <property type="project" value="UniProtKB-KW"/>
</dbReference>
<organism evidence="10 11">
    <name type="scientific">Pomacea canaliculata</name>
    <name type="common">Golden apple snail</name>
    <dbReference type="NCBI Taxonomy" id="400727"/>
    <lineage>
        <taxon>Eukaryota</taxon>
        <taxon>Metazoa</taxon>
        <taxon>Spiralia</taxon>
        <taxon>Lophotrochozoa</taxon>
        <taxon>Mollusca</taxon>
        <taxon>Gastropoda</taxon>
        <taxon>Caenogastropoda</taxon>
        <taxon>Architaenioglossa</taxon>
        <taxon>Ampullarioidea</taxon>
        <taxon>Ampullariidae</taxon>
        <taxon>Pomacea</taxon>
    </lineage>
</organism>
<sequence>MSHLDTEELKLIPLYRILPTPVFERFSAAQRVIRSCQRRPGPNGPYYELCRMYPVAPGLGRTLQSDAVIAGYHVPAGVNECGSPLRHGGKDNRFISSPEVFSPERWLRSNRENISPFITLPFGFGPRSCPGRRLAVQEVSIVIAKLLQRFNIVYNGDELPISMQILNTPAESLSFTFEKRNLPMMYAMTLARRAWASELERLRSRSRRLMPSVIGFKDVGCHLQHRDGRLVAGTDVDSVVLYETTLTSCFFCSIVLKVRPALFTRFSSPAVL</sequence>
<dbReference type="InterPro" id="IPR017972">
    <property type="entry name" value="Cyt_P450_CS"/>
</dbReference>
<dbReference type="Gene3D" id="1.10.630.10">
    <property type="entry name" value="Cytochrome P450"/>
    <property type="match status" value="1"/>
</dbReference>
<keyword evidence="3 8" id="KW-0349">Heme</keyword>
<evidence type="ECO:0000313" key="10">
    <source>
        <dbReference type="EMBL" id="PVD33829.1"/>
    </source>
</evidence>
<keyword evidence="7 9" id="KW-0503">Monooxygenase</keyword>
<name>A0A2T7PK69_POMCA</name>
<evidence type="ECO:0000256" key="6">
    <source>
        <dbReference type="ARBA" id="ARBA00023004"/>
    </source>
</evidence>
<evidence type="ECO:0000313" key="11">
    <source>
        <dbReference type="Proteomes" id="UP000245119"/>
    </source>
</evidence>
<dbReference type="AlphaFoldDB" id="A0A2T7PK69"/>
<evidence type="ECO:0000256" key="9">
    <source>
        <dbReference type="RuleBase" id="RU000461"/>
    </source>
</evidence>
<dbReference type="GO" id="GO:0005506">
    <property type="term" value="F:iron ion binding"/>
    <property type="evidence" value="ECO:0007669"/>
    <property type="project" value="InterPro"/>
</dbReference>
<keyword evidence="5 9" id="KW-0560">Oxidoreductase</keyword>
<dbReference type="InterPro" id="IPR002401">
    <property type="entry name" value="Cyt_P450_E_grp-I"/>
</dbReference>
<dbReference type="InterPro" id="IPR001128">
    <property type="entry name" value="Cyt_P450"/>
</dbReference>
<comment type="cofactor">
    <cofactor evidence="1 8">
        <name>heme</name>
        <dbReference type="ChEBI" id="CHEBI:30413"/>
    </cofactor>
</comment>
<reference evidence="10 11" key="1">
    <citation type="submission" date="2018-04" db="EMBL/GenBank/DDBJ databases">
        <title>The genome of golden apple snail Pomacea canaliculata provides insight into stress tolerance and invasive adaptation.</title>
        <authorList>
            <person name="Liu C."/>
            <person name="Liu B."/>
            <person name="Ren Y."/>
            <person name="Zhang Y."/>
            <person name="Wang H."/>
            <person name="Li S."/>
            <person name="Jiang F."/>
            <person name="Yin L."/>
            <person name="Zhang G."/>
            <person name="Qian W."/>
            <person name="Fan W."/>
        </authorList>
    </citation>
    <scope>NUCLEOTIDE SEQUENCE [LARGE SCALE GENOMIC DNA]</scope>
    <source>
        <strain evidence="10">SZHN2017</strain>
        <tissue evidence="10">Muscle</tissue>
    </source>
</reference>
<dbReference type="PROSITE" id="PS00086">
    <property type="entry name" value="CYTOCHROME_P450"/>
    <property type="match status" value="1"/>
</dbReference>
<evidence type="ECO:0000256" key="3">
    <source>
        <dbReference type="ARBA" id="ARBA00022617"/>
    </source>
</evidence>